<evidence type="ECO:0000256" key="1">
    <source>
        <dbReference type="SAM" id="Coils"/>
    </source>
</evidence>
<comment type="caution">
    <text evidence="2">The sequence shown here is derived from an EMBL/GenBank/DDBJ whole genome shotgun (WGS) entry which is preliminary data.</text>
</comment>
<feature type="coiled-coil region" evidence="1">
    <location>
        <begin position="163"/>
        <end position="198"/>
    </location>
</feature>
<accession>A0A5A8C6Q7</accession>
<dbReference type="AlphaFoldDB" id="A0A5A8C6Q7"/>
<reference evidence="2 3" key="1">
    <citation type="submission" date="2019-07" db="EMBL/GenBank/DDBJ databases">
        <title>Genomes of Cafeteria roenbergensis.</title>
        <authorList>
            <person name="Fischer M.G."/>
            <person name="Hackl T."/>
            <person name="Roman M."/>
        </authorList>
    </citation>
    <scope>NUCLEOTIDE SEQUENCE [LARGE SCALE GENOMIC DNA]</scope>
    <source>
        <strain evidence="2 3">BVI</strain>
    </source>
</reference>
<organism evidence="2 3">
    <name type="scientific">Cafeteria roenbergensis</name>
    <name type="common">Marine flagellate</name>
    <dbReference type="NCBI Taxonomy" id="33653"/>
    <lineage>
        <taxon>Eukaryota</taxon>
        <taxon>Sar</taxon>
        <taxon>Stramenopiles</taxon>
        <taxon>Bigyra</taxon>
        <taxon>Opalozoa</taxon>
        <taxon>Bicosoecida</taxon>
        <taxon>Cafeteriaceae</taxon>
        <taxon>Cafeteria</taxon>
    </lineage>
</organism>
<keyword evidence="3" id="KW-1185">Reference proteome</keyword>
<name>A0A5A8C6Q7_CAFRO</name>
<proteinExistence type="predicted"/>
<keyword evidence="1" id="KW-0175">Coiled coil</keyword>
<sequence>MRPLSSAVSETASQLFSTDAERWAADHLTQEEAGTDAIDLVLGVLSLSFVPPEVASSRLRLGRAFFAFITRLRAAKGLRSDDTKDIVKLIGRLGTASVDLAHSTDIDAVLQHAGVTLHMAGGKAQLAKWHRLGHLQSVAGEFAEGMFKPSAGDTVQKHADVLLARAEKQAERQAEKAKREAEEKAEKAKREAVEQELRLAPARALFPVLDRHMVVIDGRQGKALLDVLILRVQAALVSRLPADSPVMADLPASVVHLSRRLKQRSVDNACKLAEDAGAAVPPEDLSQAGLTAVAERLVTLLSMGFANAFLGAAHGEERSTVIVLRPSGDPGRADVSHVAKQSELASRIVEAAARDPSNVVWRAMLRLGYLDAHLGGKSGLEVAAERMETMKVSPWTAIGQDDSATFGDMLDGHERSPKISMTLCFDESQNYYVDCHALKSFSDLVEYHYELNIPVRIVITGSSALLPRLIRGSAYDEEVTQHHNAHSATVLKSGVSMPEFALSVAPGSSYSSFGHAFNTSKLQTLDPVPYLEESQGLSFLRTSQWQHSAELTRFMETLPESDKEAQDIIAPLVTASNGNPRALLQMKWGAVVEGGFENAVEAALNDQYRRFRELVAAAKRLVLAGSALTSVELMALPIMVWGGTSKDPKVVAAVKSDEPIKPWQLLKHRNDWGGVDVMVVFAVRDCVYVLLLQSKAREPSLSGAPKEMSAATAAKLQTGMFEMATELRSAVEPSPEPDKAWSDIPGKRSLIARIMDNDIAKGCTEMVLCSSVITTKLIKTARRGRDTGLVRIPETPTALILEEGVPNATGSAADAPRSVQLWDLRLPADSVVLRKLMTKDMEDALSVCGIELPSSADE</sequence>
<protein>
    <submittedName>
        <fullName evidence="2">Uncharacterized protein</fullName>
    </submittedName>
</protein>
<dbReference type="EMBL" id="VLTN01000052">
    <property type="protein sequence ID" value="KAA0148518.1"/>
    <property type="molecule type" value="Genomic_DNA"/>
</dbReference>
<evidence type="ECO:0000313" key="3">
    <source>
        <dbReference type="Proteomes" id="UP000323011"/>
    </source>
</evidence>
<evidence type="ECO:0000313" key="2">
    <source>
        <dbReference type="EMBL" id="KAA0148518.1"/>
    </source>
</evidence>
<dbReference type="Proteomes" id="UP000323011">
    <property type="component" value="Unassembled WGS sequence"/>
</dbReference>
<gene>
    <name evidence="2" type="ORF">FNF29_06576</name>
</gene>